<keyword evidence="11" id="KW-1185">Reference proteome</keyword>
<comment type="caution">
    <text evidence="10">The sequence shown here is derived from an EMBL/GenBank/DDBJ whole genome shotgun (WGS) entry which is preliminary data.</text>
</comment>
<dbReference type="InterPro" id="IPR007353">
    <property type="entry name" value="DUF421"/>
</dbReference>
<sequence length="175" mass="19246">MADWGELFVPSIPLLEIVVRGSVMYLALFALLRIILKRESGTTGVTDLLVIVLLADAAQNGMSGGYSSITDGVLLVAVIIGWSYVLDAVAFRWQAAARLIRPGSLVLVRDGRILRRNMRRELITNEELHTQLREQGIDNLADVREVRMEADGRFSVTTRTPGRSSTNREARGGPG</sequence>
<keyword evidence="5 8" id="KW-1133">Transmembrane helix</keyword>
<evidence type="ECO:0000256" key="3">
    <source>
        <dbReference type="ARBA" id="ARBA00022475"/>
    </source>
</evidence>
<feature type="transmembrane region" description="Helical" evidence="8">
    <location>
        <begin position="72"/>
        <end position="91"/>
    </location>
</feature>
<protein>
    <submittedName>
        <fullName evidence="10">DUF421 domain-containing protein</fullName>
    </submittedName>
</protein>
<keyword evidence="3" id="KW-1003">Cell membrane</keyword>
<evidence type="ECO:0000256" key="4">
    <source>
        <dbReference type="ARBA" id="ARBA00022692"/>
    </source>
</evidence>
<dbReference type="EMBL" id="QGKR01000182">
    <property type="protein sequence ID" value="PWR09237.1"/>
    <property type="molecule type" value="Genomic_DNA"/>
</dbReference>
<evidence type="ECO:0000313" key="11">
    <source>
        <dbReference type="Proteomes" id="UP000245410"/>
    </source>
</evidence>
<gene>
    <name evidence="10" type="ORF">DKT68_12915</name>
</gene>
<feature type="compositionally biased region" description="Basic and acidic residues" evidence="7">
    <location>
        <begin position="166"/>
        <end position="175"/>
    </location>
</feature>
<evidence type="ECO:0000256" key="1">
    <source>
        <dbReference type="ARBA" id="ARBA00004651"/>
    </source>
</evidence>
<accession>A0A317D3Q9</accession>
<organism evidence="10 11">
    <name type="scientific">Micromonospora acroterricola</name>
    <dbReference type="NCBI Taxonomy" id="2202421"/>
    <lineage>
        <taxon>Bacteria</taxon>
        <taxon>Bacillati</taxon>
        <taxon>Actinomycetota</taxon>
        <taxon>Actinomycetes</taxon>
        <taxon>Micromonosporales</taxon>
        <taxon>Micromonosporaceae</taxon>
        <taxon>Micromonospora</taxon>
    </lineage>
</organism>
<keyword evidence="4 8" id="KW-0812">Transmembrane</keyword>
<proteinExistence type="inferred from homology"/>
<evidence type="ECO:0000256" key="8">
    <source>
        <dbReference type="SAM" id="Phobius"/>
    </source>
</evidence>
<reference evidence="10 11" key="1">
    <citation type="submission" date="2018-05" db="EMBL/GenBank/DDBJ databases">
        <title>Micromonospora atacamensis sp. nov., a novel actinobacteria isolated from high altitude Atacama Desert soil.</title>
        <authorList>
            <person name="Carro L."/>
            <person name="Golinska P."/>
            <person name="Klenk H.-P."/>
            <person name="Goodfellow M."/>
        </authorList>
    </citation>
    <scope>NUCLEOTIDE SEQUENCE [LARGE SCALE GENOMIC DNA]</scope>
    <source>
        <strain evidence="10 11">5R2A7</strain>
    </source>
</reference>
<keyword evidence="6 8" id="KW-0472">Membrane</keyword>
<dbReference type="Gene3D" id="3.30.240.20">
    <property type="entry name" value="bsu07140 like domains"/>
    <property type="match status" value="1"/>
</dbReference>
<name>A0A317D3Q9_9ACTN</name>
<dbReference type="GO" id="GO:0005886">
    <property type="term" value="C:plasma membrane"/>
    <property type="evidence" value="ECO:0007669"/>
    <property type="project" value="UniProtKB-SubCell"/>
</dbReference>
<comment type="similarity">
    <text evidence="2">Belongs to the UPF0702 family.</text>
</comment>
<dbReference type="PANTHER" id="PTHR34582:SF6">
    <property type="entry name" value="UPF0702 TRANSMEMBRANE PROTEIN YCAP"/>
    <property type="match status" value="1"/>
</dbReference>
<evidence type="ECO:0000256" key="7">
    <source>
        <dbReference type="SAM" id="MobiDB-lite"/>
    </source>
</evidence>
<dbReference type="Proteomes" id="UP000245410">
    <property type="component" value="Unassembled WGS sequence"/>
</dbReference>
<feature type="compositionally biased region" description="Polar residues" evidence="7">
    <location>
        <begin position="155"/>
        <end position="165"/>
    </location>
</feature>
<dbReference type="InterPro" id="IPR023090">
    <property type="entry name" value="UPF0702_alpha/beta_dom_sf"/>
</dbReference>
<dbReference type="Pfam" id="PF04239">
    <property type="entry name" value="DUF421"/>
    <property type="match status" value="1"/>
</dbReference>
<evidence type="ECO:0000256" key="6">
    <source>
        <dbReference type="ARBA" id="ARBA00023136"/>
    </source>
</evidence>
<dbReference type="AlphaFoldDB" id="A0A317D3Q9"/>
<dbReference type="RefSeq" id="WP_109817653.1">
    <property type="nucleotide sequence ID" value="NZ_QGKR01000182.1"/>
</dbReference>
<comment type="subcellular location">
    <subcellularLocation>
        <location evidence="1">Cell membrane</location>
        <topology evidence="1">Multi-pass membrane protein</topology>
    </subcellularLocation>
</comment>
<dbReference type="OrthoDB" id="8617494at2"/>
<evidence type="ECO:0000313" key="10">
    <source>
        <dbReference type="EMBL" id="PWR09237.1"/>
    </source>
</evidence>
<dbReference type="PANTHER" id="PTHR34582">
    <property type="entry name" value="UPF0702 TRANSMEMBRANE PROTEIN YCAP"/>
    <property type="match status" value="1"/>
</dbReference>
<evidence type="ECO:0000256" key="5">
    <source>
        <dbReference type="ARBA" id="ARBA00022989"/>
    </source>
</evidence>
<feature type="transmembrane region" description="Helical" evidence="8">
    <location>
        <begin position="17"/>
        <end position="36"/>
    </location>
</feature>
<feature type="domain" description="YetF C-terminal" evidence="9">
    <location>
        <begin position="93"/>
        <end position="160"/>
    </location>
</feature>
<feature type="region of interest" description="Disordered" evidence="7">
    <location>
        <begin position="154"/>
        <end position="175"/>
    </location>
</feature>
<evidence type="ECO:0000256" key="2">
    <source>
        <dbReference type="ARBA" id="ARBA00006448"/>
    </source>
</evidence>
<evidence type="ECO:0000259" key="9">
    <source>
        <dbReference type="Pfam" id="PF04239"/>
    </source>
</evidence>